<accession>A0AAV9UB39</accession>
<evidence type="ECO:0000256" key="1">
    <source>
        <dbReference type="SAM" id="SignalP"/>
    </source>
</evidence>
<comment type="caution">
    <text evidence="2">The sequence shown here is derived from an EMBL/GenBank/DDBJ whole genome shotgun (WGS) entry which is preliminary data.</text>
</comment>
<gene>
    <name evidence="2" type="ORF">TWF696_001334</name>
</gene>
<proteinExistence type="predicted"/>
<feature type="signal peptide" evidence="1">
    <location>
        <begin position="1"/>
        <end position="22"/>
    </location>
</feature>
<feature type="chain" id="PRO_5043844125" evidence="1">
    <location>
        <begin position="23"/>
        <end position="440"/>
    </location>
</feature>
<evidence type="ECO:0000313" key="2">
    <source>
        <dbReference type="EMBL" id="KAK6337856.1"/>
    </source>
</evidence>
<evidence type="ECO:0000313" key="3">
    <source>
        <dbReference type="Proteomes" id="UP001375240"/>
    </source>
</evidence>
<keyword evidence="1" id="KW-0732">Signal</keyword>
<reference evidence="2 3" key="1">
    <citation type="submission" date="2019-10" db="EMBL/GenBank/DDBJ databases">
        <authorList>
            <person name="Palmer J.M."/>
        </authorList>
    </citation>
    <scope>NUCLEOTIDE SEQUENCE [LARGE SCALE GENOMIC DNA]</scope>
    <source>
        <strain evidence="2 3">TWF696</strain>
    </source>
</reference>
<protein>
    <submittedName>
        <fullName evidence="2">Uncharacterized protein</fullName>
    </submittedName>
</protein>
<dbReference type="Proteomes" id="UP001375240">
    <property type="component" value="Unassembled WGS sequence"/>
</dbReference>
<organism evidence="2 3">
    <name type="scientific">Orbilia brochopaga</name>
    <dbReference type="NCBI Taxonomy" id="3140254"/>
    <lineage>
        <taxon>Eukaryota</taxon>
        <taxon>Fungi</taxon>
        <taxon>Dikarya</taxon>
        <taxon>Ascomycota</taxon>
        <taxon>Pezizomycotina</taxon>
        <taxon>Orbiliomycetes</taxon>
        <taxon>Orbiliales</taxon>
        <taxon>Orbiliaceae</taxon>
        <taxon>Orbilia</taxon>
    </lineage>
</organism>
<dbReference type="AlphaFoldDB" id="A0AAV9UB39"/>
<sequence length="440" mass="46118">MHCSILHTAPAAGLLLAALASAAPSPQRYWPSAVPAYVPTAAAGSALPVASPRTSYGYGNTNAYAPATYDTTTYDTTGYGTDYTTPVGYDTAAYDTASVYGSSAAGPPANLDTGYVSPATYDATELTTPAGYPTEDYATVDTYDATDYITPATYDTTDYATTPNPPAVYDSKEIQCYDDDGTLSAVVDTQTVAIEQTFPDDGTTYPDDGTTYKKNKLRKRGSCFSSTGNYEYYTDPPTLDEVIGPAVVRPNVGHYGSYVSADQRLADAINRLDAEDEDDADDQPPVPNEYLVYGARARPGAAYGVDYDNGEGDVDDEENVTTEGVSNSLDEYLIGNGGTTAGILPAGYATGGGMMAMNNNNAPAANPLLQTVADGIDENAEYTIIDETDVADLRAAQLADLTGNYDVIGQGNANAYTGDLGTGTQDIVADYGQLSGAVDY</sequence>
<name>A0AAV9UB39_9PEZI</name>
<dbReference type="EMBL" id="JAVHNQ010000010">
    <property type="protein sequence ID" value="KAK6337856.1"/>
    <property type="molecule type" value="Genomic_DNA"/>
</dbReference>
<keyword evidence="3" id="KW-1185">Reference proteome</keyword>